<keyword evidence="5" id="KW-0808">Transferase</keyword>
<dbReference type="InterPro" id="IPR006311">
    <property type="entry name" value="TAT_signal"/>
</dbReference>
<keyword evidence="6" id="KW-0012">Acyltransferase</keyword>
<evidence type="ECO:0000256" key="2">
    <source>
        <dbReference type="ARBA" id="ARBA00005874"/>
    </source>
</evidence>
<evidence type="ECO:0000313" key="11">
    <source>
        <dbReference type="Proteomes" id="UP000741013"/>
    </source>
</evidence>
<gene>
    <name evidence="10" type="ORF">JOM49_003449</name>
</gene>
<dbReference type="Pfam" id="PF00756">
    <property type="entry name" value="Esterase"/>
    <property type="match status" value="1"/>
</dbReference>
<feature type="signal peptide" evidence="9">
    <location>
        <begin position="1"/>
        <end position="19"/>
    </location>
</feature>
<evidence type="ECO:0000256" key="8">
    <source>
        <dbReference type="ARBA" id="ARBA00048109"/>
    </source>
</evidence>
<dbReference type="InterPro" id="IPR029058">
    <property type="entry name" value="AB_hydrolase_fold"/>
</dbReference>
<dbReference type="RefSeq" id="WP_245369355.1">
    <property type="nucleotide sequence ID" value="NZ_JAGGMS010000001.1"/>
</dbReference>
<comment type="catalytic activity">
    <reaction evidence="8">
        <text>an acyl-CoA + a 1,2-diacyl-sn-glycerol = a triacyl-sn-glycerol + CoA</text>
        <dbReference type="Rhea" id="RHEA:10868"/>
        <dbReference type="ChEBI" id="CHEBI:17815"/>
        <dbReference type="ChEBI" id="CHEBI:57287"/>
        <dbReference type="ChEBI" id="CHEBI:58342"/>
        <dbReference type="ChEBI" id="CHEBI:64615"/>
        <dbReference type="EC" id="2.3.1.20"/>
    </reaction>
</comment>
<dbReference type="EMBL" id="JAGGMS010000001">
    <property type="protein sequence ID" value="MBP2181923.1"/>
    <property type="molecule type" value="Genomic_DNA"/>
</dbReference>
<evidence type="ECO:0000256" key="3">
    <source>
        <dbReference type="ARBA" id="ARBA00012820"/>
    </source>
</evidence>
<keyword evidence="11" id="KW-1185">Reference proteome</keyword>
<dbReference type="InterPro" id="IPR000801">
    <property type="entry name" value="Esterase-like"/>
</dbReference>
<evidence type="ECO:0000256" key="9">
    <source>
        <dbReference type="SAM" id="SignalP"/>
    </source>
</evidence>
<dbReference type="Gene3D" id="3.40.50.1820">
    <property type="entry name" value="alpha/beta hydrolase"/>
    <property type="match status" value="1"/>
</dbReference>
<dbReference type="PROSITE" id="PS51257">
    <property type="entry name" value="PROKAR_LIPOPROTEIN"/>
    <property type="match status" value="1"/>
</dbReference>
<protein>
    <recommendedName>
        <fullName evidence="7">Acyl-CoA:diacylglycerol acyltransferase</fullName>
        <ecNumber evidence="3">2.3.1.122</ecNumber>
        <ecNumber evidence="4">2.3.1.20</ecNumber>
    </recommendedName>
</protein>
<dbReference type="Proteomes" id="UP000741013">
    <property type="component" value="Unassembled WGS sequence"/>
</dbReference>
<comment type="similarity">
    <text evidence="2">Belongs to the mycobacterial A85 antigen family.</text>
</comment>
<name>A0ABS4PR56_9PSEU</name>
<evidence type="ECO:0000313" key="10">
    <source>
        <dbReference type="EMBL" id="MBP2181923.1"/>
    </source>
</evidence>
<dbReference type="SUPFAM" id="SSF53474">
    <property type="entry name" value="alpha/beta-Hydrolases"/>
    <property type="match status" value="1"/>
</dbReference>
<sequence>MSGKGFSRRALLLGGGALAAAACSPSGPAEPVAESIPPVVPAPPTPADPVTVERVWSAARGSELDLVLITPEGVPAADLPVCLALHGRGSSARTFVDLGLPSMLTEAVRAGMPPFTVAAVDGSNYWVAVDPADDPQRMLTEEVPGWLSRRGLGLRTGGVPSAAMGISMGAFGALRYTRDHRDLRATAAISPALFVGWGDARSRKVFRDRAQWESHEPLLHADDTAPVPIGVWCGTQDPFAGAARRYIQAARPQVSRLAPGGHTDKYWKKTLPDVLRFLGDHLKQ</sequence>
<dbReference type="InterPro" id="IPR050583">
    <property type="entry name" value="Mycobacterial_A85_antigen"/>
</dbReference>
<evidence type="ECO:0000256" key="5">
    <source>
        <dbReference type="ARBA" id="ARBA00022679"/>
    </source>
</evidence>
<dbReference type="PROSITE" id="PS51318">
    <property type="entry name" value="TAT"/>
    <property type="match status" value="1"/>
</dbReference>
<dbReference type="PANTHER" id="PTHR48098">
    <property type="entry name" value="ENTEROCHELIN ESTERASE-RELATED"/>
    <property type="match status" value="1"/>
</dbReference>
<organism evidence="10 11">
    <name type="scientific">Amycolatopsis magusensis</name>
    <dbReference type="NCBI Taxonomy" id="882444"/>
    <lineage>
        <taxon>Bacteria</taxon>
        <taxon>Bacillati</taxon>
        <taxon>Actinomycetota</taxon>
        <taxon>Actinomycetes</taxon>
        <taxon>Pseudonocardiales</taxon>
        <taxon>Pseudonocardiaceae</taxon>
        <taxon>Amycolatopsis</taxon>
    </lineage>
</organism>
<comment type="caution">
    <text evidence="10">The sequence shown here is derived from an EMBL/GenBank/DDBJ whole genome shotgun (WGS) entry which is preliminary data.</text>
</comment>
<dbReference type="EC" id="2.3.1.20" evidence="4"/>
<evidence type="ECO:0000256" key="6">
    <source>
        <dbReference type="ARBA" id="ARBA00023315"/>
    </source>
</evidence>
<dbReference type="EC" id="2.3.1.122" evidence="3"/>
<reference evidence="10 11" key="1">
    <citation type="submission" date="2021-03" db="EMBL/GenBank/DDBJ databases">
        <title>Sequencing the genomes of 1000 actinobacteria strains.</title>
        <authorList>
            <person name="Klenk H.-P."/>
        </authorList>
    </citation>
    <scope>NUCLEOTIDE SEQUENCE [LARGE SCALE GENOMIC DNA]</scope>
    <source>
        <strain evidence="10 11">DSM 45510</strain>
    </source>
</reference>
<evidence type="ECO:0000256" key="4">
    <source>
        <dbReference type="ARBA" id="ARBA00013244"/>
    </source>
</evidence>
<evidence type="ECO:0000256" key="7">
    <source>
        <dbReference type="ARBA" id="ARBA00032572"/>
    </source>
</evidence>
<comment type="catalytic activity">
    <reaction evidence="1">
        <text>2 alpha,alpha'-trehalose 6-mycolate = alpha,alpha'-trehalose 6,6'-bismycolate + alpha,alpha-trehalose</text>
        <dbReference type="Rhea" id="RHEA:23472"/>
        <dbReference type="ChEBI" id="CHEBI:16551"/>
        <dbReference type="ChEBI" id="CHEBI:18195"/>
        <dbReference type="ChEBI" id="CHEBI:18234"/>
        <dbReference type="EC" id="2.3.1.122"/>
    </reaction>
</comment>
<evidence type="ECO:0000256" key="1">
    <source>
        <dbReference type="ARBA" id="ARBA00000697"/>
    </source>
</evidence>
<proteinExistence type="inferred from homology"/>
<feature type="chain" id="PRO_5047135220" description="Acyl-CoA:diacylglycerol acyltransferase" evidence="9">
    <location>
        <begin position="20"/>
        <end position="284"/>
    </location>
</feature>
<accession>A0ABS4PR56</accession>
<dbReference type="PANTHER" id="PTHR48098:SF1">
    <property type="entry name" value="DIACYLGLYCEROL ACYLTRANSFERASE_MYCOLYLTRANSFERASE AG85A"/>
    <property type="match status" value="1"/>
</dbReference>
<keyword evidence="9" id="KW-0732">Signal</keyword>